<dbReference type="Pfam" id="PF19700">
    <property type="entry name" value="DUF6198"/>
    <property type="match status" value="1"/>
</dbReference>
<dbReference type="STRING" id="1210090.GCA_001613185_05166"/>
<evidence type="ECO:0000256" key="1">
    <source>
        <dbReference type="ARBA" id="ARBA00004651"/>
    </source>
</evidence>
<evidence type="ECO:0000256" key="11">
    <source>
        <dbReference type="PIRSR" id="PIRSR603816-1"/>
    </source>
</evidence>
<dbReference type="GO" id="GO:0008940">
    <property type="term" value="F:nitrate reductase activity"/>
    <property type="evidence" value="ECO:0007669"/>
    <property type="project" value="InterPro"/>
</dbReference>
<gene>
    <name evidence="15" type="ORF">DFR74_102100</name>
</gene>
<evidence type="ECO:0000256" key="3">
    <source>
        <dbReference type="ARBA" id="ARBA00022617"/>
    </source>
</evidence>
<organism evidence="15 16">
    <name type="scientific">Nocardia puris</name>
    <dbReference type="NCBI Taxonomy" id="208602"/>
    <lineage>
        <taxon>Bacteria</taxon>
        <taxon>Bacillati</taxon>
        <taxon>Actinomycetota</taxon>
        <taxon>Actinomycetes</taxon>
        <taxon>Mycobacteriales</taxon>
        <taxon>Nocardiaceae</taxon>
        <taxon>Nocardia</taxon>
    </lineage>
</organism>
<evidence type="ECO:0000256" key="7">
    <source>
        <dbReference type="ARBA" id="ARBA00023002"/>
    </source>
</evidence>
<keyword evidence="3 11" id="KW-0349">Heme</keyword>
<feature type="transmembrane region" description="Helical" evidence="13">
    <location>
        <begin position="363"/>
        <end position="383"/>
    </location>
</feature>
<feature type="transmembrane region" description="Helical" evidence="13">
    <location>
        <begin position="288"/>
        <end position="309"/>
    </location>
</feature>
<feature type="transmembrane region" description="Helical" evidence="13">
    <location>
        <begin position="135"/>
        <end position="155"/>
    </location>
</feature>
<keyword evidence="5" id="KW-0479">Metal-binding</keyword>
<proteinExistence type="predicted"/>
<feature type="binding site" description="axial binding residue" evidence="11">
    <location>
        <position position="138"/>
    </location>
    <ligand>
        <name>heme b</name>
        <dbReference type="ChEBI" id="CHEBI:60344"/>
        <label>1</label>
    </ligand>
    <ligandPart>
        <name>Fe</name>
        <dbReference type="ChEBI" id="CHEBI:18248"/>
    </ligandPart>
</feature>
<dbReference type="GO" id="GO:0005886">
    <property type="term" value="C:plasma membrane"/>
    <property type="evidence" value="ECO:0007669"/>
    <property type="project" value="UniProtKB-SubCell"/>
</dbReference>
<feature type="region of interest" description="Disordered" evidence="12">
    <location>
        <begin position="1"/>
        <end position="26"/>
    </location>
</feature>
<evidence type="ECO:0000256" key="5">
    <source>
        <dbReference type="ARBA" id="ARBA00022723"/>
    </source>
</evidence>
<dbReference type="AlphaFoldDB" id="A0A366DUB6"/>
<evidence type="ECO:0000256" key="13">
    <source>
        <dbReference type="SAM" id="Phobius"/>
    </source>
</evidence>
<evidence type="ECO:0000256" key="12">
    <source>
        <dbReference type="SAM" id="MobiDB-lite"/>
    </source>
</evidence>
<evidence type="ECO:0000256" key="10">
    <source>
        <dbReference type="ARBA" id="ARBA00023136"/>
    </source>
</evidence>
<keyword evidence="7" id="KW-0560">Oxidoreductase</keyword>
<protein>
    <submittedName>
        <fullName evidence="15">Respiratory nitrate reductase gamma subunit</fullName>
    </submittedName>
</protein>
<name>A0A366DUB6_9NOCA</name>
<keyword evidence="2" id="KW-1003">Cell membrane</keyword>
<dbReference type="PANTHER" id="PTHR40078">
    <property type="entry name" value="INTEGRAL MEMBRANE PROTEIN-RELATED"/>
    <property type="match status" value="1"/>
</dbReference>
<feature type="transmembrane region" description="Helical" evidence="13">
    <location>
        <begin position="224"/>
        <end position="245"/>
    </location>
</feature>
<dbReference type="Gene3D" id="1.20.950.20">
    <property type="entry name" value="Transmembrane di-heme cytochromes, Chain C"/>
    <property type="match status" value="1"/>
</dbReference>
<evidence type="ECO:0000256" key="6">
    <source>
        <dbReference type="ARBA" id="ARBA00022989"/>
    </source>
</evidence>
<dbReference type="PANTHER" id="PTHR40078:SF1">
    <property type="entry name" value="INTEGRAL MEMBRANE PROTEIN"/>
    <property type="match status" value="1"/>
</dbReference>
<dbReference type="GO" id="GO:0009325">
    <property type="term" value="C:nitrate reductase complex"/>
    <property type="evidence" value="ECO:0007669"/>
    <property type="project" value="InterPro"/>
</dbReference>
<dbReference type="InterPro" id="IPR023234">
    <property type="entry name" value="NarG-like_domain"/>
</dbReference>
<dbReference type="GO" id="GO:0042128">
    <property type="term" value="P:nitrate assimilation"/>
    <property type="evidence" value="ECO:0007669"/>
    <property type="project" value="UniProtKB-KW"/>
</dbReference>
<reference evidence="15 16" key="1">
    <citation type="submission" date="2018-06" db="EMBL/GenBank/DDBJ databases">
        <title>Genomic Encyclopedia of Type Strains, Phase IV (KMG-IV): sequencing the most valuable type-strain genomes for metagenomic binning, comparative biology and taxonomic classification.</title>
        <authorList>
            <person name="Goeker M."/>
        </authorList>
    </citation>
    <scope>NUCLEOTIDE SEQUENCE [LARGE SCALE GENOMIC DNA]</scope>
    <source>
        <strain evidence="15 16">DSM 44599</strain>
    </source>
</reference>
<feature type="compositionally biased region" description="Low complexity" evidence="12">
    <location>
        <begin position="1"/>
        <end position="11"/>
    </location>
</feature>
<dbReference type="InterPro" id="IPR036197">
    <property type="entry name" value="NarG-like_sf"/>
</dbReference>
<evidence type="ECO:0000256" key="8">
    <source>
        <dbReference type="ARBA" id="ARBA00023004"/>
    </source>
</evidence>
<dbReference type="GO" id="GO:0046872">
    <property type="term" value="F:metal ion binding"/>
    <property type="evidence" value="ECO:0007669"/>
    <property type="project" value="UniProtKB-KW"/>
</dbReference>
<feature type="transmembrane region" description="Helical" evidence="13">
    <location>
        <begin position="36"/>
        <end position="60"/>
    </location>
</feature>
<feature type="transmembrane region" description="Helical" evidence="13">
    <location>
        <begin position="321"/>
        <end position="342"/>
    </location>
</feature>
<dbReference type="InterPro" id="IPR038750">
    <property type="entry name" value="YczE/YyaS-like"/>
</dbReference>
<dbReference type="InterPro" id="IPR003816">
    <property type="entry name" value="Nitrate_red_gam"/>
</dbReference>
<sequence>MRGAAEAVAARPGRRPRAGAGGPESRTDAVGFDEHAYHLLSLFGGTAAGVLTVVGLAVLVYRRRTRAAVFRATTRNDKQMYLVLVSAIVLGMWAKLSQSRIDEGYDYRQTIAPWARGIVTLNSDPSLMAGVPLSYQLHAVIGMVLIALVPFTRLVHMFSAPVGYLFRPCIVYRSRDPRQLGERAPRPAGSRWNGRQSGQTLVTGSVHAVQWWPILVCMLVRRLVALYSGLWLYGFSMAVMVRAGLGLDPWDVFHQGVAGHVPLSFGMVTAVTGAVVLLLWIPLRQRPGLGTISNIVVIGVSVDAGLWLLPEWESMPVRVGAMPAAVVLNAAATVLYIGAGMGPGPRDGLMTGLVRRTGWSVRVVRTGIEVAVLATGWLLGGTVGVGTLAYAFGIGPLIQLMIPFVDRYLPGFHPVRARADEPVPVAD</sequence>
<evidence type="ECO:0000313" key="15">
    <source>
        <dbReference type="EMBL" id="RBO93683.1"/>
    </source>
</evidence>
<evidence type="ECO:0000256" key="2">
    <source>
        <dbReference type="ARBA" id="ARBA00022475"/>
    </source>
</evidence>
<feature type="domain" description="NarG-like" evidence="14">
    <location>
        <begin position="21"/>
        <end position="175"/>
    </location>
</feature>
<accession>A0A366DUB6</accession>
<feature type="transmembrane region" description="Helical" evidence="13">
    <location>
        <begin position="257"/>
        <end position="281"/>
    </location>
</feature>
<dbReference type="OrthoDB" id="154912at2"/>
<dbReference type="Proteomes" id="UP000252586">
    <property type="component" value="Unassembled WGS sequence"/>
</dbReference>
<evidence type="ECO:0000313" key="16">
    <source>
        <dbReference type="Proteomes" id="UP000252586"/>
    </source>
</evidence>
<comment type="caution">
    <text evidence="15">The sequence shown here is derived from an EMBL/GenBank/DDBJ whole genome shotgun (WGS) entry which is preliminary data.</text>
</comment>
<keyword evidence="9" id="KW-0534">Nitrate assimilation</keyword>
<dbReference type="Pfam" id="PF02665">
    <property type="entry name" value="Nitrate_red_gam"/>
    <property type="match status" value="1"/>
</dbReference>
<keyword evidence="16" id="KW-1185">Reference proteome</keyword>
<comment type="subcellular location">
    <subcellularLocation>
        <location evidence="1">Cell membrane</location>
        <topology evidence="1">Multi-pass membrane protein</topology>
    </subcellularLocation>
</comment>
<keyword evidence="10 13" id="KW-0472">Membrane</keyword>
<evidence type="ECO:0000259" key="14">
    <source>
        <dbReference type="Pfam" id="PF02665"/>
    </source>
</evidence>
<keyword evidence="6 13" id="KW-1133">Transmembrane helix</keyword>
<dbReference type="SUPFAM" id="SSF103501">
    <property type="entry name" value="Respiratory nitrate reductase 1 gamma chain"/>
    <property type="match status" value="1"/>
</dbReference>
<keyword evidence="4 13" id="KW-0812">Transmembrane</keyword>
<feature type="transmembrane region" description="Helical" evidence="13">
    <location>
        <begin position="80"/>
        <end position="96"/>
    </location>
</feature>
<feature type="binding site" description="axial binding residue" evidence="11">
    <location>
        <position position="156"/>
    </location>
    <ligand>
        <name>heme b</name>
        <dbReference type="ChEBI" id="CHEBI:60344"/>
        <label>1</label>
    </ligand>
    <ligandPart>
        <name>Fe</name>
        <dbReference type="ChEBI" id="CHEBI:18248"/>
    </ligandPart>
</feature>
<dbReference type="NCBIfam" id="TIGR00351">
    <property type="entry name" value="narI"/>
    <property type="match status" value="1"/>
</dbReference>
<evidence type="ECO:0000256" key="4">
    <source>
        <dbReference type="ARBA" id="ARBA00022692"/>
    </source>
</evidence>
<dbReference type="EMBL" id="QNRE01000002">
    <property type="protein sequence ID" value="RBO93683.1"/>
    <property type="molecule type" value="Genomic_DNA"/>
</dbReference>
<keyword evidence="8 11" id="KW-0408">Iron</keyword>
<evidence type="ECO:0000256" key="9">
    <source>
        <dbReference type="ARBA" id="ARBA00023063"/>
    </source>
</evidence>